<dbReference type="AlphaFoldDB" id="A0A1I1GG13"/>
<feature type="domain" description="NAD(P)-binding" evidence="1">
    <location>
        <begin position="7"/>
        <end position="186"/>
    </location>
</feature>
<accession>A0A1I1GG13</accession>
<dbReference type="InterPro" id="IPR016040">
    <property type="entry name" value="NAD(P)-bd_dom"/>
</dbReference>
<dbReference type="EMBL" id="FOLY01000001">
    <property type="protein sequence ID" value="SFC10365.1"/>
    <property type="molecule type" value="Genomic_DNA"/>
</dbReference>
<dbReference type="CDD" id="cd05243">
    <property type="entry name" value="SDR_a5"/>
    <property type="match status" value="1"/>
</dbReference>
<dbReference type="Proteomes" id="UP000199046">
    <property type="component" value="Unassembled WGS sequence"/>
</dbReference>
<evidence type="ECO:0000259" key="1">
    <source>
        <dbReference type="Pfam" id="PF13460"/>
    </source>
</evidence>
<keyword evidence="3" id="KW-1185">Reference proteome</keyword>
<dbReference type="RefSeq" id="WP_090130538.1">
    <property type="nucleotide sequence ID" value="NZ_FOLY01000001.1"/>
</dbReference>
<dbReference type="Pfam" id="PF13460">
    <property type="entry name" value="NAD_binding_10"/>
    <property type="match status" value="1"/>
</dbReference>
<protein>
    <submittedName>
        <fullName evidence="2">NAD(P)H-binding</fullName>
    </submittedName>
</protein>
<dbReference type="Gene3D" id="3.40.50.720">
    <property type="entry name" value="NAD(P)-binding Rossmann-like Domain"/>
    <property type="match status" value="1"/>
</dbReference>
<reference evidence="3" key="1">
    <citation type="submission" date="2016-10" db="EMBL/GenBank/DDBJ databases">
        <authorList>
            <person name="Varghese N."/>
            <person name="Submissions S."/>
        </authorList>
    </citation>
    <scope>NUCLEOTIDE SEQUENCE [LARGE SCALE GENOMIC DNA]</scope>
    <source>
        <strain evidence="3">DSM 23439</strain>
    </source>
</reference>
<evidence type="ECO:0000313" key="3">
    <source>
        <dbReference type="Proteomes" id="UP000199046"/>
    </source>
</evidence>
<name>A0A1I1GG13_9GAMM</name>
<organism evidence="2 3">
    <name type="scientific">Kushneria avicenniae</name>
    <dbReference type="NCBI Taxonomy" id="402385"/>
    <lineage>
        <taxon>Bacteria</taxon>
        <taxon>Pseudomonadati</taxon>
        <taxon>Pseudomonadota</taxon>
        <taxon>Gammaproteobacteria</taxon>
        <taxon>Oceanospirillales</taxon>
        <taxon>Halomonadaceae</taxon>
        <taxon>Kushneria</taxon>
    </lineage>
</organism>
<dbReference type="InterPro" id="IPR036291">
    <property type="entry name" value="NAD(P)-bd_dom_sf"/>
</dbReference>
<sequence>MTTLIIGANGKIGRRLCEQAAHRGHSVRAMVRDEQQKAFFDSIGVDTVKADLTGDMAHAFEGCDQVVFTAGSGAATGLDHTLMVDLNGAMRAIDFAREHGTRRFFMVSTLHVDPLDGPEKLRPYLVAKRAADAYLQASGLEHVILRPGRLSDEAGSGHIETDQSQAATGNVSRDNVAAAILALLERQTSAPDEIVLLDGDHPIEQLLG</sequence>
<gene>
    <name evidence="2" type="ORF">SAMN05421848_0555</name>
</gene>
<dbReference type="OrthoDB" id="9803892at2"/>
<dbReference type="PANTHER" id="PTHR15020">
    <property type="entry name" value="FLAVIN REDUCTASE-RELATED"/>
    <property type="match status" value="1"/>
</dbReference>
<evidence type="ECO:0000313" key="2">
    <source>
        <dbReference type="EMBL" id="SFC10365.1"/>
    </source>
</evidence>
<dbReference type="PANTHER" id="PTHR15020:SF50">
    <property type="entry name" value="UPF0659 PROTEIN YMR090W"/>
    <property type="match status" value="1"/>
</dbReference>
<dbReference type="STRING" id="402385.SAMN05421848_0555"/>
<dbReference type="SUPFAM" id="SSF51735">
    <property type="entry name" value="NAD(P)-binding Rossmann-fold domains"/>
    <property type="match status" value="1"/>
</dbReference>
<proteinExistence type="predicted"/>